<evidence type="ECO:0000256" key="6">
    <source>
        <dbReference type="ARBA" id="ARBA00023125"/>
    </source>
</evidence>
<dbReference type="RefSeq" id="WP_184027644.1">
    <property type="nucleotide sequence ID" value="NZ_JACHFN010000005.1"/>
</dbReference>
<dbReference type="InterPro" id="IPR014016">
    <property type="entry name" value="UvrD-like_ATP-bd"/>
</dbReference>
<dbReference type="InterPro" id="IPR000212">
    <property type="entry name" value="DNA_helicase_UvrD/REP"/>
</dbReference>
<evidence type="ECO:0000259" key="12">
    <source>
        <dbReference type="PROSITE" id="PS51198"/>
    </source>
</evidence>
<proteinExistence type="inferred from homology"/>
<evidence type="ECO:0000256" key="2">
    <source>
        <dbReference type="ARBA" id="ARBA00022741"/>
    </source>
</evidence>
<dbReference type="GO" id="GO:0003677">
    <property type="term" value="F:DNA binding"/>
    <property type="evidence" value="ECO:0007669"/>
    <property type="project" value="UniProtKB-KW"/>
</dbReference>
<keyword evidence="6" id="KW-0238">DNA-binding</keyword>
<dbReference type="Pfam" id="PF00580">
    <property type="entry name" value="UvrD-helicase"/>
    <property type="match status" value="1"/>
</dbReference>
<keyword evidence="7" id="KW-0413">Isomerase</keyword>
<sequence length="824" mass="91641">MSLVPLTEEQRRIVAHDHGPALVFAVAGAGKSTAAAHRIERLVRERVFAPREILATTFNRAAARELREKLHAWPHCAAVPATTLHSVGYRILRRALHLGHLTHLHLGDAEQTDLNVTIYTRALAQARADGLNLGHGVDRDDFLEYVSRCKGDLQYADLDAAGLPPEGLAVARQAQAPTPGSPYLALYHTYERVRRRDGIVTFDDMLLDAWEALVRFPDLLADMQRQHRCVIVDEFQDVNLAQSEIVDLITRTHRNLMAVGDDDQTIYEWRGARVDFILGFAERYGATTYFIRDNFRSFAPHVVLANKVIEHNTRRQPKRLELTRGFAGETLVHQHASAEEQGRAVALEIDAALREGTRRSDVAVLVRTYAQTPFVEHFLIESRIPYVVRGNLPFYQRPEVVVLVSYLRLADAERALRRGAGLNDARLTVAMRDWHRLVNRPTRYVPKAVADEVALRVTRYHLAFGRAARLVAAGQNDQLATRLTDLAETLAWLADTLDDMPASDLLEALDRRVGYTRHLLMLSGLPENAEGRVRNVQAFTRYARDKGSGALFLRHLDHISFGCVGGNAADETDVVILTTVFRAKGSQWPIVFIPDANAGTYPMGGPDRLEEERRIFYVALTRPQQTLHLHTVVGAPTSPFLLEADYEAALADTGRLRAALERDPAAWDATDARAILTLPARLGLERYLRAWWPSQADGDHVLGVARHAARLHAAASLLSAHDVLSGTEVDSGVWDAFGPGEEPDEVDLALVRAITTSREAPAPKAVRLTAFAHGQRVHHPNFGTGTVVAVERDGREENVTIFFDSGSTRTMLARFAQLTDPART</sequence>
<evidence type="ECO:0000256" key="5">
    <source>
        <dbReference type="ARBA" id="ARBA00022840"/>
    </source>
</evidence>
<dbReference type="GO" id="GO:0043138">
    <property type="term" value="F:3'-5' DNA helicase activity"/>
    <property type="evidence" value="ECO:0007669"/>
    <property type="project" value="UniProtKB-EC"/>
</dbReference>
<dbReference type="InterPro" id="IPR014017">
    <property type="entry name" value="DNA_helicase_UvrD-like_C"/>
</dbReference>
<dbReference type="PROSITE" id="PS51217">
    <property type="entry name" value="UVRD_HELICASE_CTER"/>
    <property type="match status" value="1"/>
</dbReference>
<evidence type="ECO:0000313" key="15">
    <source>
        <dbReference type="Proteomes" id="UP000525389"/>
    </source>
</evidence>
<dbReference type="PROSITE" id="PS51198">
    <property type="entry name" value="UVRD_HELICASE_ATP_BIND"/>
    <property type="match status" value="1"/>
</dbReference>
<comment type="catalytic activity">
    <reaction evidence="8">
        <text>Couples ATP hydrolysis with the unwinding of duplex DNA by translocating in the 3'-5' direction.</text>
        <dbReference type="EC" id="5.6.2.4"/>
    </reaction>
</comment>
<comment type="caution">
    <text evidence="14">The sequence shown here is derived from an EMBL/GenBank/DDBJ whole genome shotgun (WGS) entry which is preliminary data.</text>
</comment>
<evidence type="ECO:0000256" key="3">
    <source>
        <dbReference type="ARBA" id="ARBA00022801"/>
    </source>
</evidence>
<feature type="domain" description="UvrD-like helicase ATP-binding" evidence="12">
    <location>
        <begin position="4"/>
        <end position="298"/>
    </location>
</feature>
<organism evidence="14 15">
    <name type="scientific">Deinococcus budaensis</name>
    <dbReference type="NCBI Taxonomy" id="1665626"/>
    <lineage>
        <taxon>Bacteria</taxon>
        <taxon>Thermotogati</taxon>
        <taxon>Deinococcota</taxon>
        <taxon>Deinococci</taxon>
        <taxon>Deinococcales</taxon>
        <taxon>Deinococcaceae</taxon>
        <taxon>Deinococcus</taxon>
    </lineage>
</organism>
<evidence type="ECO:0000259" key="13">
    <source>
        <dbReference type="PROSITE" id="PS51217"/>
    </source>
</evidence>
<evidence type="ECO:0000313" key="14">
    <source>
        <dbReference type="EMBL" id="MBB5234154.1"/>
    </source>
</evidence>
<dbReference type="GO" id="GO:0005524">
    <property type="term" value="F:ATP binding"/>
    <property type="evidence" value="ECO:0007669"/>
    <property type="project" value="UniProtKB-UniRule"/>
</dbReference>
<dbReference type="Pfam" id="PF13361">
    <property type="entry name" value="UvrD_C"/>
    <property type="match status" value="1"/>
</dbReference>
<evidence type="ECO:0000256" key="1">
    <source>
        <dbReference type="ARBA" id="ARBA00009922"/>
    </source>
</evidence>
<name>A0A7W8LPX1_9DEIO</name>
<dbReference type="SUPFAM" id="SSF52540">
    <property type="entry name" value="P-loop containing nucleoside triphosphate hydrolases"/>
    <property type="match status" value="1"/>
</dbReference>
<dbReference type="Proteomes" id="UP000525389">
    <property type="component" value="Unassembled WGS sequence"/>
</dbReference>
<dbReference type="PANTHER" id="PTHR11070">
    <property type="entry name" value="UVRD / RECB / PCRA DNA HELICASE FAMILY MEMBER"/>
    <property type="match status" value="1"/>
</dbReference>
<keyword evidence="3 11" id="KW-0378">Hydrolase</keyword>
<keyword evidence="2 11" id="KW-0547">Nucleotide-binding</keyword>
<protein>
    <recommendedName>
        <fullName evidence="9">DNA 3'-5' helicase</fullName>
        <ecNumber evidence="9">5.6.2.4</ecNumber>
    </recommendedName>
</protein>
<evidence type="ECO:0000256" key="7">
    <source>
        <dbReference type="ARBA" id="ARBA00023235"/>
    </source>
</evidence>
<dbReference type="Gene3D" id="3.40.50.300">
    <property type="entry name" value="P-loop containing nucleotide triphosphate hydrolases"/>
    <property type="match status" value="2"/>
</dbReference>
<keyword evidence="4 11" id="KW-0347">Helicase</keyword>
<dbReference type="Gene3D" id="1.10.10.160">
    <property type="match status" value="1"/>
</dbReference>
<evidence type="ECO:0000256" key="8">
    <source>
        <dbReference type="ARBA" id="ARBA00034617"/>
    </source>
</evidence>
<comment type="similarity">
    <text evidence="1">Belongs to the helicase family. UvrD subfamily.</text>
</comment>
<evidence type="ECO:0000256" key="4">
    <source>
        <dbReference type="ARBA" id="ARBA00022806"/>
    </source>
</evidence>
<dbReference type="Gene3D" id="1.10.486.10">
    <property type="entry name" value="PCRA, domain 4"/>
    <property type="match status" value="1"/>
</dbReference>
<evidence type="ECO:0000256" key="10">
    <source>
        <dbReference type="ARBA" id="ARBA00048988"/>
    </source>
</evidence>
<evidence type="ECO:0000256" key="11">
    <source>
        <dbReference type="PROSITE-ProRule" id="PRU00560"/>
    </source>
</evidence>
<evidence type="ECO:0000256" key="9">
    <source>
        <dbReference type="ARBA" id="ARBA00034808"/>
    </source>
</evidence>
<reference evidence="14 15" key="1">
    <citation type="submission" date="2020-08" db="EMBL/GenBank/DDBJ databases">
        <title>Genomic Encyclopedia of Type Strains, Phase IV (KMG-IV): sequencing the most valuable type-strain genomes for metagenomic binning, comparative biology and taxonomic classification.</title>
        <authorList>
            <person name="Goeker M."/>
        </authorList>
    </citation>
    <scope>NUCLEOTIDE SEQUENCE [LARGE SCALE GENOMIC DNA]</scope>
    <source>
        <strain evidence="14 15">DSM 101791</strain>
    </source>
</reference>
<dbReference type="InterPro" id="IPR013986">
    <property type="entry name" value="DExx_box_DNA_helicase_dom_sf"/>
</dbReference>
<dbReference type="GO" id="GO:0000725">
    <property type="term" value="P:recombinational repair"/>
    <property type="evidence" value="ECO:0007669"/>
    <property type="project" value="TreeGrafter"/>
</dbReference>
<keyword evidence="5 11" id="KW-0067">ATP-binding</keyword>
<dbReference type="EMBL" id="JACHFN010000005">
    <property type="protein sequence ID" value="MBB5234154.1"/>
    <property type="molecule type" value="Genomic_DNA"/>
</dbReference>
<accession>A0A7W8LPX1</accession>
<dbReference type="PANTHER" id="PTHR11070:SF2">
    <property type="entry name" value="ATP-DEPENDENT DNA HELICASE SRS2"/>
    <property type="match status" value="1"/>
</dbReference>
<dbReference type="EC" id="5.6.2.4" evidence="9"/>
<feature type="domain" description="UvrD-like helicase C-terminal" evidence="13">
    <location>
        <begin position="299"/>
        <end position="585"/>
    </location>
</feature>
<dbReference type="AlphaFoldDB" id="A0A7W8LPX1"/>
<comment type="catalytic activity">
    <reaction evidence="10">
        <text>ATP + H2O = ADP + phosphate + H(+)</text>
        <dbReference type="Rhea" id="RHEA:13065"/>
        <dbReference type="ChEBI" id="CHEBI:15377"/>
        <dbReference type="ChEBI" id="CHEBI:15378"/>
        <dbReference type="ChEBI" id="CHEBI:30616"/>
        <dbReference type="ChEBI" id="CHEBI:43474"/>
        <dbReference type="ChEBI" id="CHEBI:456216"/>
        <dbReference type="EC" id="5.6.2.4"/>
    </reaction>
</comment>
<gene>
    <name evidence="14" type="ORF">HNQ09_001592</name>
</gene>
<dbReference type="InterPro" id="IPR027417">
    <property type="entry name" value="P-loop_NTPase"/>
</dbReference>
<keyword evidence="15" id="KW-1185">Reference proteome</keyword>
<dbReference type="Pfam" id="PF21196">
    <property type="entry name" value="PcrA_UvrD_tudor"/>
    <property type="match status" value="1"/>
</dbReference>
<feature type="binding site" evidence="11">
    <location>
        <begin position="25"/>
        <end position="32"/>
    </location>
    <ligand>
        <name>ATP</name>
        <dbReference type="ChEBI" id="CHEBI:30616"/>
    </ligand>
</feature>
<dbReference type="CDD" id="cd17932">
    <property type="entry name" value="DEXQc_UvrD"/>
    <property type="match status" value="1"/>
</dbReference>
<dbReference type="GO" id="GO:0016787">
    <property type="term" value="F:hydrolase activity"/>
    <property type="evidence" value="ECO:0007669"/>
    <property type="project" value="UniProtKB-UniRule"/>
</dbReference>